<feature type="signal peptide" evidence="1">
    <location>
        <begin position="1"/>
        <end position="21"/>
    </location>
</feature>
<feature type="chain" id="PRO_5003473867" evidence="1">
    <location>
        <begin position="22"/>
        <end position="121"/>
    </location>
</feature>
<protein>
    <submittedName>
        <fullName evidence="2">Uncharacterized protein</fullName>
    </submittedName>
</protein>
<dbReference type="Proteomes" id="UP000006813">
    <property type="component" value="Unassembled WGS sequence"/>
</dbReference>
<reference evidence="2 3" key="1">
    <citation type="journal article" date="2011" name="Nature">
        <title>Genome sequencing reveals insights into physiology and longevity of the naked mole rat.</title>
        <authorList>
            <person name="Kim E.B."/>
            <person name="Fang X."/>
            <person name="Fushan A.A."/>
            <person name="Huang Z."/>
            <person name="Lobanov A.V."/>
            <person name="Han L."/>
            <person name="Marino S.M."/>
            <person name="Sun X."/>
            <person name="Turanov A.A."/>
            <person name="Yang P."/>
            <person name="Yim S.H."/>
            <person name="Zhao X."/>
            <person name="Kasaikina M.V."/>
            <person name="Stoletzki N."/>
            <person name="Peng C."/>
            <person name="Polak P."/>
            <person name="Xiong Z."/>
            <person name="Kiezun A."/>
            <person name="Zhu Y."/>
            <person name="Chen Y."/>
            <person name="Kryukov G.V."/>
            <person name="Zhang Q."/>
            <person name="Peshkin L."/>
            <person name="Yang L."/>
            <person name="Bronson R.T."/>
            <person name="Buffenstein R."/>
            <person name="Wang B."/>
            <person name="Han C."/>
            <person name="Li Q."/>
            <person name="Chen L."/>
            <person name="Zhao W."/>
            <person name="Sunyaev S.R."/>
            <person name="Park T.J."/>
            <person name="Zhang G."/>
            <person name="Wang J."/>
            <person name="Gladyshev V.N."/>
        </authorList>
    </citation>
    <scope>NUCLEOTIDE SEQUENCE [LARGE SCALE GENOMIC DNA]</scope>
</reference>
<dbReference type="EMBL" id="JH167696">
    <property type="protein sequence ID" value="EHB02569.1"/>
    <property type="molecule type" value="Genomic_DNA"/>
</dbReference>
<organism evidence="2 3">
    <name type="scientific">Heterocephalus glaber</name>
    <name type="common">Naked mole rat</name>
    <dbReference type="NCBI Taxonomy" id="10181"/>
    <lineage>
        <taxon>Eukaryota</taxon>
        <taxon>Metazoa</taxon>
        <taxon>Chordata</taxon>
        <taxon>Craniata</taxon>
        <taxon>Vertebrata</taxon>
        <taxon>Euteleostomi</taxon>
        <taxon>Mammalia</taxon>
        <taxon>Eutheria</taxon>
        <taxon>Euarchontoglires</taxon>
        <taxon>Glires</taxon>
        <taxon>Rodentia</taxon>
        <taxon>Hystricomorpha</taxon>
        <taxon>Bathyergidae</taxon>
        <taxon>Heterocephalus</taxon>
    </lineage>
</organism>
<evidence type="ECO:0000256" key="1">
    <source>
        <dbReference type="SAM" id="SignalP"/>
    </source>
</evidence>
<dbReference type="AlphaFoldDB" id="G5AZV8"/>
<evidence type="ECO:0000313" key="2">
    <source>
        <dbReference type="EMBL" id="EHB02569.1"/>
    </source>
</evidence>
<dbReference type="InParanoid" id="G5AZV8"/>
<keyword evidence="1" id="KW-0732">Signal</keyword>
<sequence>MAATTEAWATALEALVAGASAVAVDVAASTDWAGAEATDLALALDTTDMAAAAHCTMEDMESLDSTKQFADVQILSTMFLIMCFSNAVSFPDGDNVSIICCLQAPEETSHQFLQKNLKLFH</sequence>
<name>G5AZV8_HETGA</name>
<proteinExistence type="predicted"/>
<evidence type="ECO:0000313" key="3">
    <source>
        <dbReference type="Proteomes" id="UP000006813"/>
    </source>
</evidence>
<gene>
    <name evidence="2" type="ORF">GW7_19576</name>
</gene>
<accession>G5AZV8</accession>